<evidence type="ECO:0000313" key="5">
    <source>
        <dbReference type="EMBL" id="QYN52254.1"/>
    </source>
</evidence>
<sequence length="175" mass="20386">MTARIYLRPFKAEDATTLLKWGQDKYYHQLAGFDHYQNLTQAEIAAGQYAARKYSYGVCLEKTHKLIGLVELYDRGTNEAELLTSKEVGFLLDKEFSGHGYMTEALTLLFNFAFGKLKQEQIWAGTFTNNERSQRLLRNLGFKFIYAVDLSKISNLFSYEEKYYLLKRADWTNLN</sequence>
<dbReference type="InterPro" id="IPR051531">
    <property type="entry name" value="N-acetyltransferase"/>
</dbReference>
<dbReference type="InterPro" id="IPR000182">
    <property type="entry name" value="GNAT_dom"/>
</dbReference>
<protein>
    <submittedName>
        <fullName evidence="5">GNAT family N-acetyltransferase</fullName>
    </submittedName>
</protein>
<accession>A0ABX8W3W8</accession>
<dbReference type="PANTHER" id="PTHR43792">
    <property type="entry name" value="GNAT FAMILY, PUTATIVE (AFU_ORTHOLOGUE AFUA_3G00765)-RELATED-RELATED"/>
    <property type="match status" value="1"/>
</dbReference>
<keyword evidence="2" id="KW-0012">Acyltransferase</keyword>
<name>A0ABX8W3W8_9LACO</name>
<evidence type="ECO:0000256" key="3">
    <source>
        <dbReference type="ARBA" id="ARBA00038502"/>
    </source>
</evidence>
<proteinExistence type="inferred from homology"/>
<dbReference type="PANTHER" id="PTHR43792:SF8">
    <property type="entry name" value="[RIBOSOMAL PROTEIN US5]-ALANINE N-ACETYLTRANSFERASE"/>
    <property type="match status" value="1"/>
</dbReference>
<reference evidence="5 6" key="1">
    <citation type="submission" date="2020-01" db="EMBL/GenBank/DDBJ databases">
        <title>Vast differences in strain-level diversity in the gut microbiota of two closely related honey bee species.</title>
        <authorList>
            <person name="Ellegaard K.M."/>
            <person name="Suenami S."/>
            <person name="Miyazaki R."/>
            <person name="Engel P."/>
        </authorList>
    </citation>
    <scope>NUCLEOTIDE SEQUENCE [LARGE SCALE GENOMIC DNA]</scope>
    <source>
        <strain evidence="5 6">ESL0416</strain>
    </source>
</reference>
<dbReference type="Proteomes" id="UP000826550">
    <property type="component" value="Chromosome"/>
</dbReference>
<dbReference type="Gene3D" id="3.40.630.30">
    <property type="match status" value="1"/>
</dbReference>
<evidence type="ECO:0000259" key="4">
    <source>
        <dbReference type="PROSITE" id="PS51186"/>
    </source>
</evidence>
<feature type="domain" description="N-acetyltransferase" evidence="4">
    <location>
        <begin position="5"/>
        <end position="170"/>
    </location>
</feature>
<evidence type="ECO:0000256" key="1">
    <source>
        <dbReference type="ARBA" id="ARBA00022679"/>
    </source>
</evidence>
<dbReference type="SUPFAM" id="SSF55729">
    <property type="entry name" value="Acyl-CoA N-acyltransferases (Nat)"/>
    <property type="match status" value="1"/>
</dbReference>
<dbReference type="InterPro" id="IPR016181">
    <property type="entry name" value="Acyl_CoA_acyltransferase"/>
</dbReference>
<keyword evidence="1" id="KW-0808">Transferase</keyword>
<dbReference type="Pfam" id="PF13302">
    <property type="entry name" value="Acetyltransf_3"/>
    <property type="match status" value="1"/>
</dbReference>
<evidence type="ECO:0000313" key="6">
    <source>
        <dbReference type="Proteomes" id="UP000826550"/>
    </source>
</evidence>
<organism evidence="5 6">
    <name type="scientific">Lactobacillus panisapium</name>
    <dbReference type="NCBI Taxonomy" id="2012495"/>
    <lineage>
        <taxon>Bacteria</taxon>
        <taxon>Bacillati</taxon>
        <taxon>Bacillota</taxon>
        <taxon>Bacilli</taxon>
        <taxon>Lactobacillales</taxon>
        <taxon>Lactobacillaceae</taxon>
        <taxon>Lactobacillus</taxon>
    </lineage>
</organism>
<keyword evidence="6" id="KW-1185">Reference proteome</keyword>
<evidence type="ECO:0000256" key="2">
    <source>
        <dbReference type="ARBA" id="ARBA00023315"/>
    </source>
</evidence>
<gene>
    <name evidence="5" type="ORF">GYM71_01910</name>
</gene>
<dbReference type="PROSITE" id="PS51186">
    <property type="entry name" value="GNAT"/>
    <property type="match status" value="1"/>
</dbReference>
<comment type="similarity">
    <text evidence="3">Belongs to the acetyltransferase family. RimJ subfamily.</text>
</comment>
<dbReference type="RefSeq" id="WP_220220720.1">
    <property type="nucleotide sequence ID" value="NZ_CP048268.1"/>
</dbReference>
<dbReference type="EMBL" id="CP048268">
    <property type="protein sequence ID" value="QYN52254.1"/>
    <property type="molecule type" value="Genomic_DNA"/>
</dbReference>